<evidence type="ECO:0000313" key="6">
    <source>
        <dbReference type="EMBL" id="EGG04067.1"/>
    </source>
</evidence>
<sequence length="687" mass="76918">MAKTTTTTATNQQTSPTASSSKGVGHGGQKQHRTNLTLSSASFTTPPSHLNRLPSNKIKLPTQSSTNPNNIFPTSSSSPVRPTHNHQHNSPHRRRSSLTPPSESHSLHNHSINPVNLITPQNEELQPLAPSSPKARSLLSRQITDHINYQSHSPIKPNFNHQSHIESTPHHQLSSPFQAVISPRSKLPQSDQLAFHVTQTMNSPTKTKHPNTEMKTELSPARRMVQEDEFSDSSSDLEVQPPNPFQTTPRQSTSAKFEQLLYARDSPGSTRGSPKSKTPIVSKTKVSDTVEDVDPDQLPSTYINLLTLHTALERALLLHLATEGSHATLTTVHKPSTKLTSDNRMRTPEPEAEKEIQTFRLLNLISWSTLRPMVERGSGKSFTEKELSQLLWIWQKEETTKKEATAEEEEEEIQVGMGFIISRLESNRSFGLGIELQVKENLQLPTLSLVSPNRSKSKSKSSNPKSPKKTLNLSTQIQTSPNHKLKNNMKLISLWTSQVEERKKEVSKRLKKLWRSKKSNSKPIDQDQQQWLIPPIPCASLPSFIDPIIKSKKRVCIKAKEAAAKNKAASSKNLDGGIGSKTPTNRTDELRKKKLIESIFMVFSSSDPSKSLIMSLEELSKVITKSSRISLSEGEAIESIKLLQSICPDLIEFKQIGNQEWIQVLKEFKNQLDRSKKLVKDELIKMN</sequence>
<feature type="compositionally biased region" description="Polar residues" evidence="4">
    <location>
        <begin position="97"/>
        <end position="113"/>
    </location>
</feature>
<feature type="region of interest" description="Disordered" evidence="4">
    <location>
        <begin position="449"/>
        <end position="471"/>
    </location>
</feature>
<reference evidence="7" key="1">
    <citation type="journal article" date="2011" name="Proc. Natl. Acad. Sci. U.S.A.">
        <title>Obligate biotrophy features unraveled by the genomic analysis of rust fungi.</title>
        <authorList>
            <person name="Duplessis S."/>
            <person name="Cuomo C.A."/>
            <person name="Lin Y.-C."/>
            <person name="Aerts A."/>
            <person name="Tisserant E."/>
            <person name="Veneault-Fourrey C."/>
            <person name="Joly D.L."/>
            <person name="Hacquard S."/>
            <person name="Amselem J."/>
            <person name="Cantarel B.L."/>
            <person name="Chiu R."/>
            <person name="Coutinho P.M."/>
            <person name="Feau N."/>
            <person name="Field M."/>
            <person name="Frey P."/>
            <person name="Gelhaye E."/>
            <person name="Goldberg J."/>
            <person name="Grabherr M.G."/>
            <person name="Kodira C.D."/>
            <person name="Kohler A."/>
            <person name="Kuees U."/>
            <person name="Lindquist E.A."/>
            <person name="Lucas S.M."/>
            <person name="Mago R."/>
            <person name="Mauceli E."/>
            <person name="Morin E."/>
            <person name="Murat C."/>
            <person name="Pangilinan J.L."/>
            <person name="Park R."/>
            <person name="Pearson M."/>
            <person name="Quesneville H."/>
            <person name="Rouhier N."/>
            <person name="Sakthikumar S."/>
            <person name="Salamov A.A."/>
            <person name="Schmutz J."/>
            <person name="Selles B."/>
            <person name="Shapiro H."/>
            <person name="Tanguay P."/>
            <person name="Tuskan G.A."/>
            <person name="Henrissat B."/>
            <person name="Van de Peer Y."/>
            <person name="Rouze P."/>
            <person name="Ellis J.G."/>
            <person name="Dodds P.N."/>
            <person name="Schein J.E."/>
            <person name="Zhong S."/>
            <person name="Hamelin R.C."/>
            <person name="Grigoriev I.V."/>
            <person name="Szabo L.J."/>
            <person name="Martin F."/>
        </authorList>
    </citation>
    <scope>NUCLEOTIDE SEQUENCE [LARGE SCALE GENOMIC DNA]</scope>
    <source>
        <strain evidence="7">98AG31 / pathotype 3-4-7</strain>
    </source>
</reference>
<dbReference type="GeneID" id="18933104"/>
<dbReference type="KEGG" id="mlr:MELLADRAFT_78396"/>
<dbReference type="Pfam" id="PF16679">
    <property type="entry name" value="CDT1_C"/>
    <property type="match status" value="1"/>
</dbReference>
<feature type="compositionally biased region" description="Polar residues" evidence="4">
    <location>
        <begin position="267"/>
        <end position="281"/>
    </location>
</feature>
<dbReference type="VEuPathDB" id="FungiDB:MELLADRAFT_78396"/>
<dbReference type="InterPro" id="IPR038090">
    <property type="entry name" value="Cdt1_C_WH_dom_sf"/>
</dbReference>
<evidence type="ECO:0000256" key="2">
    <source>
        <dbReference type="ARBA" id="ARBA00023306"/>
    </source>
</evidence>
<dbReference type="InParanoid" id="F4RTV4"/>
<accession>F4RTV4</accession>
<feature type="compositionally biased region" description="Polar residues" evidence="4">
    <location>
        <begin position="61"/>
        <end position="80"/>
    </location>
</feature>
<feature type="compositionally biased region" description="Polar residues" evidence="4">
    <location>
        <begin position="34"/>
        <end position="48"/>
    </location>
</feature>
<evidence type="ECO:0000256" key="3">
    <source>
        <dbReference type="SAM" id="Coils"/>
    </source>
</evidence>
<feature type="domain" description="DNA replication factor Cdt1 C-terminal" evidence="5">
    <location>
        <begin position="557"/>
        <end position="656"/>
    </location>
</feature>
<organism evidence="7">
    <name type="scientific">Melampsora larici-populina (strain 98AG31 / pathotype 3-4-7)</name>
    <name type="common">Poplar leaf rust fungus</name>
    <dbReference type="NCBI Taxonomy" id="747676"/>
    <lineage>
        <taxon>Eukaryota</taxon>
        <taxon>Fungi</taxon>
        <taxon>Dikarya</taxon>
        <taxon>Basidiomycota</taxon>
        <taxon>Pucciniomycotina</taxon>
        <taxon>Pucciniomycetes</taxon>
        <taxon>Pucciniales</taxon>
        <taxon>Melampsoraceae</taxon>
        <taxon>Melampsora</taxon>
    </lineage>
</organism>
<evidence type="ECO:0000256" key="1">
    <source>
        <dbReference type="ARBA" id="ARBA00008356"/>
    </source>
</evidence>
<gene>
    <name evidence="6" type="ORF">MELLADRAFT_78396</name>
</gene>
<comment type="similarity">
    <text evidence="1">Belongs to the Cdt1 family.</text>
</comment>
<dbReference type="eggNOG" id="ENOG502S7XS">
    <property type="taxonomic scope" value="Eukaryota"/>
</dbReference>
<dbReference type="OrthoDB" id="3366139at2759"/>
<dbReference type="EMBL" id="GL883120">
    <property type="protein sequence ID" value="EGG04067.1"/>
    <property type="molecule type" value="Genomic_DNA"/>
</dbReference>
<feature type="compositionally biased region" description="Basic residues" evidence="4">
    <location>
        <begin position="83"/>
        <end position="96"/>
    </location>
</feature>
<feature type="region of interest" description="Disordered" evidence="4">
    <location>
        <begin position="333"/>
        <end position="352"/>
    </location>
</feature>
<proteinExistence type="inferred from homology"/>
<feature type="compositionally biased region" description="Polar residues" evidence="4">
    <location>
        <begin position="245"/>
        <end position="254"/>
    </location>
</feature>
<dbReference type="HOGENOM" id="CLU_400656_0_0_1"/>
<keyword evidence="2" id="KW-0131">Cell cycle</keyword>
<keyword evidence="3" id="KW-0175">Coiled coil</keyword>
<feature type="compositionally biased region" description="Basic and acidic residues" evidence="4">
    <location>
        <begin position="341"/>
        <end position="352"/>
    </location>
</feature>
<keyword evidence="7" id="KW-1185">Reference proteome</keyword>
<dbReference type="AlphaFoldDB" id="F4RTV4"/>
<dbReference type="Gene3D" id="1.10.10.1420">
    <property type="entry name" value="DNA replication factor Cdt1, C-terminal WH domain"/>
    <property type="match status" value="1"/>
</dbReference>
<evidence type="ECO:0000313" key="7">
    <source>
        <dbReference type="Proteomes" id="UP000001072"/>
    </source>
</evidence>
<feature type="region of interest" description="Disordered" evidence="4">
    <location>
        <begin position="264"/>
        <end position="283"/>
    </location>
</feature>
<protein>
    <recommendedName>
        <fullName evidence="5">DNA replication factor Cdt1 C-terminal domain-containing protein</fullName>
    </recommendedName>
</protein>
<evidence type="ECO:0000256" key="4">
    <source>
        <dbReference type="SAM" id="MobiDB-lite"/>
    </source>
</evidence>
<name>F4RTV4_MELLP</name>
<feature type="region of interest" description="Disordered" evidence="4">
    <location>
        <begin position="202"/>
        <end position="254"/>
    </location>
</feature>
<evidence type="ECO:0000259" key="5">
    <source>
        <dbReference type="Pfam" id="PF16679"/>
    </source>
</evidence>
<dbReference type="InterPro" id="IPR032054">
    <property type="entry name" value="Cdt1_C"/>
</dbReference>
<dbReference type="Proteomes" id="UP000001072">
    <property type="component" value="Unassembled WGS sequence"/>
</dbReference>
<feature type="coiled-coil region" evidence="3">
    <location>
        <begin position="658"/>
        <end position="685"/>
    </location>
</feature>
<feature type="compositionally biased region" description="Low complexity" evidence="4">
    <location>
        <begin position="1"/>
        <end position="21"/>
    </location>
</feature>
<dbReference type="RefSeq" id="XP_007412528.1">
    <property type="nucleotide sequence ID" value="XM_007412466.1"/>
</dbReference>
<feature type="region of interest" description="Disordered" evidence="4">
    <location>
        <begin position="1"/>
        <end position="113"/>
    </location>
</feature>